<gene>
    <name evidence="2" type="ORF">SNE40_020538</name>
</gene>
<name>A0AAN8GB44_PATCE</name>
<dbReference type="Pfam" id="PF00147">
    <property type="entry name" value="Fibrinogen_C"/>
    <property type="match status" value="1"/>
</dbReference>
<dbReference type="InterPro" id="IPR050373">
    <property type="entry name" value="Fibrinogen_C-term_domain"/>
</dbReference>
<proteinExistence type="predicted"/>
<comment type="caution">
    <text evidence="2">The sequence shown here is derived from an EMBL/GenBank/DDBJ whole genome shotgun (WGS) entry which is preliminary data.</text>
</comment>
<dbReference type="Gene3D" id="4.10.530.10">
    <property type="entry name" value="Gamma-fibrinogen Carboxyl Terminal Fragment, domain 2"/>
    <property type="match status" value="1"/>
</dbReference>
<keyword evidence="3" id="KW-1185">Reference proteome</keyword>
<dbReference type="SMART" id="SM00186">
    <property type="entry name" value="FBG"/>
    <property type="match status" value="1"/>
</dbReference>
<organism evidence="2 3">
    <name type="scientific">Patella caerulea</name>
    <name type="common">Rayed Mediterranean limpet</name>
    <dbReference type="NCBI Taxonomy" id="87958"/>
    <lineage>
        <taxon>Eukaryota</taxon>
        <taxon>Metazoa</taxon>
        <taxon>Spiralia</taxon>
        <taxon>Lophotrochozoa</taxon>
        <taxon>Mollusca</taxon>
        <taxon>Gastropoda</taxon>
        <taxon>Patellogastropoda</taxon>
        <taxon>Patelloidea</taxon>
        <taxon>Patellidae</taxon>
        <taxon>Patella</taxon>
    </lineage>
</organism>
<dbReference type="PANTHER" id="PTHR19143">
    <property type="entry name" value="FIBRINOGEN/TENASCIN/ANGIOPOEITIN"/>
    <property type="match status" value="1"/>
</dbReference>
<dbReference type="SUPFAM" id="SSF56496">
    <property type="entry name" value="Fibrinogen C-terminal domain-like"/>
    <property type="match status" value="1"/>
</dbReference>
<dbReference type="InterPro" id="IPR014716">
    <property type="entry name" value="Fibrinogen_a/b/g_C_1"/>
</dbReference>
<dbReference type="Gene3D" id="3.90.215.10">
    <property type="entry name" value="Gamma Fibrinogen, chain A, domain 1"/>
    <property type="match status" value="1"/>
</dbReference>
<dbReference type="PANTHER" id="PTHR19143:SF185">
    <property type="entry name" value="ANGIOPOIETIN-RELATED PROTEIN 5"/>
    <property type="match status" value="1"/>
</dbReference>
<protein>
    <recommendedName>
        <fullName evidence="1">Fibrinogen C-terminal domain-containing protein</fullName>
    </recommendedName>
</protein>
<dbReference type="PROSITE" id="PS51406">
    <property type="entry name" value="FIBRINOGEN_C_2"/>
    <property type="match status" value="1"/>
</dbReference>
<accession>A0AAN8GB44</accession>
<dbReference type="GO" id="GO:0005615">
    <property type="term" value="C:extracellular space"/>
    <property type="evidence" value="ECO:0007669"/>
    <property type="project" value="TreeGrafter"/>
</dbReference>
<feature type="domain" description="Fibrinogen C-terminal" evidence="1">
    <location>
        <begin position="55"/>
        <end position="245"/>
    </location>
</feature>
<dbReference type="AlphaFoldDB" id="A0AAN8GB44"/>
<dbReference type="InterPro" id="IPR036056">
    <property type="entry name" value="Fibrinogen-like_C"/>
</dbReference>
<reference evidence="2 3" key="1">
    <citation type="submission" date="2024-01" db="EMBL/GenBank/DDBJ databases">
        <title>The genome of the rayed Mediterranean limpet Patella caerulea (Linnaeus, 1758).</title>
        <authorList>
            <person name="Anh-Thu Weber A."/>
            <person name="Halstead-Nussloch G."/>
        </authorList>
    </citation>
    <scope>NUCLEOTIDE SEQUENCE [LARGE SCALE GENOMIC DNA]</scope>
    <source>
        <strain evidence="2">AATW-2023a</strain>
        <tissue evidence="2">Whole specimen</tissue>
    </source>
</reference>
<sequence length="282" mass="31873">MACLQDTDCRRYLYCKSDLSCKTYLDGTDCILFDNSGQCSCYRKKIGCYKGVCTCPIGYYGNNCQNIIKDCREGFYRNITLDYTKQVYIQPGSVPFEIVCNPGSGGNMIIMRRDSYCLHEDFNRTMDEYKTGFGNVSRNMWIGLERMYEILSLPSSGFKLVLSAVKLDRSKCRTLFTGFQLGNVSTGYSFGYSNVEYNTNFNRCGNPFGQPFKNIFSTYDHDNTGSNRCATIFGGGWWFDTSLNCTNGFLTGSMDGSGVGSFLPDDLPDQQYKNIIVAIRFQ</sequence>
<evidence type="ECO:0000313" key="3">
    <source>
        <dbReference type="Proteomes" id="UP001347796"/>
    </source>
</evidence>
<evidence type="ECO:0000259" key="1">
    <source>
        <dbReference type="PROSITE" id="PS51406"/>
    </source>
</evidence>
<dbReference type="InterPro" id="IPR002181">
    <property type="entry name" value="Fibrinogen_a/b/g_C_dom"/>
</dbReference>
<evidence type="ECO:0000313" key="2">
    <source>
        <dbReference type="EMBL" id="KAK6169495.1"/>
    </source>
</evidence>
<dbReference type="Proteomes" id="UP001347796">
    <property type="component" value="Unassembled WGS sequence"/>
</dbReference>
<dbReference type="EMBL" id="JAZGQO010000015">
    <property type="protein sequence ID" value="KAK6169495.1"/>
    <property type="molecule type" value="Genomic_DNA"/>
</dbReference>